<reference evidence="1 2" key="1">
    <citation type="submission" date="2021-06" db="EMBL/GenBank/DDBJ databases">
        <title>Caerostris extrusa draft genome.</title>
        <authorList>
            <person name="Kono N."/>
            <person name="Arakawa K."/>
        </authorList>
    </citation>
    <scope>NUCLEOTIDE SEQUENCE [LARGE SCALE GENOMIC DNA]</scope>
</reference>
<accession>A0AAV4N9Q1</accession>
<name>A0AAV4N9Q1_CAEEX</name>
<comment type="caution">
    <text evidence="1">The sequence shown here is derived from an EMBL/GenBank/DDBJ whole genome shotgun (WGS) entry which is preliminary data.</text>
</comment>
<evidence type="ECO:0000313" key="2">
    <source>
        <dbReference type="Proteomes" id="UP001054945"/>
    </source>
</evidence>
<dbReference type="EMBL" id="BPLR01020677">
    <property type="protein sequence ID" value="GIX81437.1"/>
    <property type="molecule type" value="Genomic_DNA"/>
</dbReference>
<dbReference type="AlphaFoldDB" id="A0AAV4N9Q1"/>
<gene>
    <name evidence="1" type="ORF">CEXT_814511</name>
</gene>
<proteinExistence type="predicted"/>
<organism evidence="1 2">
    <name type="scientific">Caerostris extrusa</name>
    <name type="common">Bark spider</name>
    <name type="synonym">Caerostris bankana</name>
    <dbReference type="NCBI Taxonomy" id="172846"/>
    <lineage>
        <taxon>Eukaryota</taxon>
        <taxon>Metazoa</taxon>
        <taxon>Ecdysozoa</taxon>
        <taxon>Arthropoda</taxon>
        <taxon>Chelicerata</taxon>
        <taxon>Arachnida</taxon>
        <taxon>Araneae</taxon>
        <taxon>Araneomorphae</taxon>
        <taxon>Entelegynae</taxon>
        <taxon>Araneoidea</taxon>
        <taxon>Araneidae</taxon>
        <taxon>Caerostris</taxon>
    </lineage>
</organism>
<dbReference type="Proteomes" id="UP001054945">
    <property type="component" value="Unassembled WGS sequence"/>
</dbReference>
<protein>
    <submittedName>
        <fullName evidence="1">Uncharacterized protein</fullName>
    </submittedName>
</protein>
<evidence type="ECO:0000313" key="1">
    <source>
        <dbReference type="EMBL" id="GIX81437.1"/>
    </source>
</evidence>
<sequence length="143" mass="16131">MSYGWEEQHLGANEEKRANRRIESGLGKGDGDIVPEGEGGLGFLISYGRGRKNGGGWELTRQLKFKRRSHRNRERGGRKEGIFIRALGRKFGNGAVIQWLVENNEAEGSSSADGEWLIRRMEMRDALPYPFALPFSSPRWGPI</sequence>
<keyword evidence="2" id="KW-1185">Reference proteome</keyword>